<evidence type="ECO:0000313" key="3">
    <source>
        <dbReference type="EnsemblProtists" id="EKX32665"/>
    </source>
</evidence>
<evidence type="ECO:0000313" key="4">
    <source>
        <dbReference type="Proteomes" id="UP000011087"/>
    </source>
</evidence>
<gene>
    <name evidence="2" type="ORF">GUITHDRAFT_121144</name>
</gene>
<feature type="compositionally biased region" description="Acidic residues" evidence="1">
    <location>
        <begin position="57"/>
        <end position="69"/>
    </location>
</feature>
<organism evidence="2">
    <name type="scientific">Guillardia theta (strain CCMP2712)</name>
    <name type="common">Cryptophyte</name>
    <dbReference type="NCBI Taxonomy" id="905079"/>
    <lineage>
        <taxon>Eukaryota</taxon>
        <taxon>Cryptophyceae</taxon>
        <taxon>Pyrenomonadales</taxon>
        <taxon>Geminigeraceae</taxon>
        <taxon>Guillardia</taxon>
    </lineage>
</organism>
<feature type="compositionally biased region" description="Low complexity" evidence="1">
    <location>
        <begin position="88"/>
        <end position="97"/>
    </location>
</feature>
<dbReference type="AlphaFoldDB" id="L1I9Y8"/>
<dbReference type="RefSeq" id="XP_005819645.1">
    <property type="nucleotide sequence ID" value="XM_005819588.1"/>
</dbReference>
<dbReference type="HOGENOM" id="CLU_2113624_0_0_1"/>
<feature type="compositionally biased region" description="Basic and acidic residues" evidence="1">
    <location>
        <begin position="71"/>
        <end position="87"/>
    </location>
</feature>
<protein>
    <submittedName>
        <fullName evidence="2 3">Uncharacterized protein</fullName>
    </submittedName>
</protein>
<name>L1I9Y8_GUITC</name>
<dbReference type="EMBL" id="JH993177">
    <property type="protein sequence ID" value="EKX32665.1"/>
    <property type="molecule type" value="Genomic_DNA"/>
</dbReference>
<accession>L1I9Y8</accession>
<evidence type="ECO:0000256" key="1">
    <source>
        <dbReference type="SAM" id="MobiDB-lite"/>
    </source>
</evidence>
<evidence type="ECO:0000313" key="2">
    <source>
        <dbReference type="EMBL" id="EKX32665.1"/>
    </source>
</evidence>
<dbReference type="KEGG" id="gtt:GUITHDRAFT_121144"/>
<reference evidence="4" key="2">
    <citation type="submission" date="2012-11" db="EMBL/GenBank/DDBJ databases">
        <authorList>
            <person name="Kuo A."/>
            <person name="Curtis B.A."/>
            <person name="Tanifuji G."/>
            <person name="Burki F."/>
            <person name="Gruber A."/>
            <person name="Irimia M."/>
            <person name="Maruyama S."/>
            <person name="Arias M.C."/>
            <person name="Ball S.G."/>
            <person name="Gile G.H."/>
            <person name="Hirakawa Y."/>
            <person name="Hopkins J.F."/>
            <person name="Rensing S.A."/>
            <person name="Schmutz J."/>
            <person name="Symeonidi A."/>
            <person name="Elias M."/>
            <person name="Eveleigh R.J."/>
            <person name="Herman E.K."/>
            <person name="Klute M.J."/>
            <person name="Nakayama T."/>
            <person name="Obornik M."/>
            <person name="Reyes-Prieto A."/>
            <person name="Armbrust E.V."/>
            <person name="Aves S.J."/>
            <person name="Beiko R.G."/>
            <person name="Coutinho P."/>
            <person name="Dacks J.B."/>
            <person name="Durnford D.G."/>
            <person name="Fast N.M."/>
            <person name="Green B.R."/>
            <person name="Grisdale C."/>
            <person name="Hempe F."/>
            <person name="Henrissat B."/>
            <person name="Hoppner M.P."/>
            <person name="Ishida K.-I."/>
            <person name="Kim E."/>
            <person name="Koreny L."/>
            <person name="Kroth P.G."/>
            <person name="Liu Y."/>
            <person name="Malik S.-B."/>
            <person name="Maier U.G."/>
            <person name="McRose D."/>
            <person name="Mock T."/>
            <person name="Neilson J.A."/>
            <person name="Onodera N.T."/>
            <person name="Poole A.M."/>
            <person name="Pritham E.J."/>
            <person name="Richards T.A."/>
            <person name="Rocap G."/>
            <person name="Roy S.W."/>
            <person name="Sarai C."/>
            <person name="Schaack S."/>
            <person name="Shirato S."/>
            <person name="Slamovits C.H."/>
            <person name="Spencer D.F."/>
            <person name="Suzuki S."/>
            <person name="Worden A.Z."/>
            <person name="Zauner S."/>
            <person name="Barry K."/>
            <person name="Bell C."/>
            <person name="Bharti A.K."/>
            <person name="Crow J.A."/>
            <person name="Grimwood J."/>
            <person name="Kramer R."/>
            <person name="Lindquist E."/>
            <person name="Lucas S."/>
            <person name="Salamov A."/>
            <person name="McFadden G.I."/>
            <person name="Lane C.E."/>
            <person name="Keeling P.J."/>
            <person name="Gray M.W."/>
            <person name="Grigoriev I.V."/>
            <person name="Archibald J.M."/>
        </authorList>
    </citation>
    <scope>NUCLEOTIDE SEQUENCE</scope>
    <source>
        <strain evidence="4">CCMP2712</strain>
    </source>
</reference>
<reference evidence="2 4" key="1">
    <citation type="journal article" date="2012" name="Nature">
        <title>Algal genomes reveal evolutionary mosaicism and the fate of nucleomorphs.</title>
        <authorList>
            <consortium name="DOE Joint Genome Institute"/>
            <person name="Curtis B.A."/>
            <person name="Tanifuji G."/>
            <person name="Burki F."/>
            <person name="Gruber A."/>
            <person name="Irimia M."/>
            <person name="Maruyama S."/>
            <person name="Arias M.C."/>
            <person name="Ball S.G."/>
            <person name="Gile G.H."/>
            <person name="Hirakawa Y."/>
            <person name="Hopkins J.F."/>
            <person name="Kuo A."/>
            <person name="Rensing S.A."/>
            <person name="Schmutz J."/>
            <person name="Symeonidi A."/>
            <person name="Elias M."/>
            <person name="Eveleigh R.J."/>
            <person name="Herman E.K."/>
            <person name="Klute M.J."/>
            <person name="Nakayama T."/>
            <person name="Obornik M."/>
            <person name="Reyes-Prieto A."/>
            <person name="Armbrust E.V."/>
            <person name="Aves S.J."/>
            <person name="Beiko R.G."/>
            <person name="Coutinho P."/>
            <person name="Dacks J.B."/>
            <person name="Durnford D.G."/>
            <person name="Fast N.M."/>
            <person name="Green B.R."/>
            <person name="Grisdale C.J."/>
            <person name="Hempel F."/>
            <person name="Henrissat B."/>
            <person name="Hoppner M.P."/>
            <person name="Ishida K."/>
            <person name="Kim E."/>
            <person name="Koreny L."/>
            <person name="Kroth P.G."/>
            <person name="Liu Y."/>
            <person name="Malik S.B."/>
            <person name="Maier U.G."/>
            <person name="McRose D."/>
            <person name="Mock T."/>
            <person name="Neilson J.A."/>
            <person name="Onodera N.T."/>
            <person name="Poole A.M."/>
            <person name="Pritham E.J."/>
            <person name="Richards T.A."/>
            <person name="Rocap G."/>
            <person name="Roy S.W."/>
            <person name="Sarai C."/>
            <person name="Schaack S."/>
            <person name="Shirato S."/>
            <person name="Slamovits C.H."/>
            <person name="Spencer D.F."/>
            <person name="Suzuki S."/>
            <person name="Worden A.Z."/>
            <person name="Zauner S."/>
            <person name="Barry K."/>
            <person name="Bell C."/>
            <person name="Bharti A.K."/>
            <person name="Crow J.A."/>
            <person name="Grimwood J."/>
            <person name="Kramer R."/>
            <person name="Lindquist E."/>
            <person name="Lucas S."/>
            <person name="Salamov A."/>
            <person name="McFadden G.I."/>
            <person name="Lane C.E."/>
            <person name="Keeling P.J."/>
            <person name="Gray M.W."/>
            <person name="Grigoriev I.V."/>
            <person name="Archibald J.M."/>
        </authorList>
    </citation>
    <scope>NUCLEOTIDE SEQUENCE</scope>
    <source>
        <strain evidence="2 4">CCMP2712</strain>
    </source>
</reference>
<dbReference type="PaxDb" id="55529-EKX32665"/>
<proteinExistence type="predicted"/>
<sequence length="115" mass="13239">MWGAMLDAVKLEHEWKDRFEDETVTGRLRHFLVHDSVRCSSSSSSKDFNDKRKREEAEDVEQGDGELSDYDVQRKINEMSEIEEKGEQQQQQQVAAAWGGGRRREGGKSRKGPLL</sequence>
<dbReference type="EnsemblProtists" id="EKX32665">
    <property type="protein sequence ID" value="EKX32665"/>
    <property type="gene ID" value="GUITHDRAFT_121144"/>
</dbReference>
<reference evidence="3" key="3">
    <citation type="submission" date="2015-06" db="UniProtKB">
        <authorList>
            <consortium name="EnsemblProtists"/>
        </authorList>
    </citation>
    <scope>IDENTIFICATION</scope>
</reference>
<feature type="compositionally biased region" description="Basic and acidic residues" evidence="1">
    <location>
        <begin position="47"/>
        <end position="56"/>
    </location>
</feature>
<feature type="region of interest" description="Disordered" evidence="1">
    <location>
        <begin position="37"/>
        <end position="115"/>
    </location>
</feature>
<dbReference type="GeneID" id="17289409"/>
<dbReference type="Proteomes" id="UP000011087">
    <property type="component" value="Unassembled WGS sequence"/>
</dbReference>
<keyword evidence="4" id="KW-1185">Reference proteome</keyword>